<evidence type="ECO:0000256" key="1">
    <source>
        <dbReference type="PIRSR" id="PIRSR000390-1"/>
    </source>
</evidence>
<dbReference type="InterPro" id="IPR015424">
    <property type="entry name" value="PyrdxlP-dep_Trfase"/>
</dbReference>
<dbReference type="EMBL" id="AFZE01000010">
    <property type="protein sequence ID" value="EHL15619.1"/>
    <property type="molecule type" value="Genomic_DNA"/>
</dbReference>
<dbReference type="BioCyc" id="EBAC796937-HMP:GMGH-1751-MONOMER"/>
<dbReference type="CDD" id="cd00616">
    <property type="entry name" value="AHBA_syn"/>
    <property type="match status" value="1"/>
</dbReference>
<dbReference type="Pfam" id="PF01041">
    <property type="entry name" value="DegT_DnrJ_EryC1"/>
    <property type="match status" value="1"/>
</dbReference>
<comment type="similarity">
    <text evidence="3">Belongs to the DegT/DnrJ/EryC1 family.</text>
</comment>
<dbReference type="GO" id="GO:0000271">
    <property type="term" value="P:polysaccharide biosynthetic process"/>
    <property type="evidence" value="ECO:0007669"/>
    <property type="project" value="TreeGrafter"/>
</dbReference>
<proteinExistence type="inferred from homology"/>
<protein>
    <recommendedName>
        <fullName evidence="6">Spore coat polysaccharide biosynthesis protein SpsC</fullName>
    </recommendedName>
</protein>
<dbReference type="InterPro" id="IPR015421">
    <property type="entry name" value="PyrdxlP-dep_Trfase_major"/>
</dbReference>
<dbReference type="PATRIC" id="fig|796937.3.peg.938"/>
<evidence type="ECO:0000256" key="2">
    <source>
        <dbReference type="PIRSR" id="PIRSR000390-2"/>
    </source>
</evidence>
<evidence type="ECO:0008006" key="6">
    <source>
        <dbReference type="Google" id="ProtNLM"/>
    </source>
</evidence>
<feature type="modified residue" description="N6-(pyridoxal phosphate)lysine" evidence="2">
    <location>
        <position position="179"/>
    </location>
</feature>
<dbReference type="RefSeq" id="WP_009525972.1">
    <property type="nucleotide sequence ID" value="NZ_JH414559.1"/>
</dbReference>
<dbReference type="SUPFAM" id="SSF53383">
    <property type="entry name" value="PLP-dependent transferases"/>
    <property type="match status" value="1"/>
</dbReference>
<dbReference type="GO" id="GO:0008483">
    <property type="term" value="F:transaminase activity"/>
    <property type="evidence" value="ECO:0007669"/>
    <property type="project" value="TreeGrafter"/>
</dbReference>
<sequence>MRKIPLCIPEIDEREIETVSDVIRSGWLAHGEMNKKLEENFAKYMGVKHAISMNSCASCLHLAVEAQGIKGEVILPSFTFVASANAVVKAGAVPVFADIEDDTYTIDPKEIEKLITDRTEAIMPVHFAGQCADMDSIMRIANKYNLKVIEDSAEDIGGEYNGKKAGTFGVGCYSLFATKNMTTGEGGLLTTDDDEIAEKVRTLLGHGIRKTTYDRESMKKAWYRSADMAGYNFRLSNVLAAMGTVQLDKLDDMNRKRQEVAGIYNNLLKDNKKIKIPFVRENSCHVYQMYTILLDESIDRDEFVTKLNENGIGASVHFAPSVHEMPVYKDSRRGSMAVTERVNKHIVTLPIYPRMAKEDVEYVVDNIEKFTK</sequence>
<name>G9WZY7_9FIRM</name>
<keyword evidence="2 3" id="KW-0663">Pyridoxal phosphate</keyword>
<evidence type="ECO:0000313" key="4">
    <source>
        <dbReference type="EMBL" id="EHL15619.1"/>
    </source>
</evidence>
<accession>G9WZY7</accession>
<dbReference type="GO" id="GO:0030170">
    <property type="term" value="F:pyridoxal phosphate binding"/>
    <property type="evidence" value="ECO:0007669"/>
    <property type="project" value="TreeGrafter"/>
</dbReference>
<dbReference type="Gene3D" id="3.40.640.10">
    <property type="entry name" value="Type I PLP-dependent aspartate aminotransferase-like (Major domain)"/>
    <property type="match status" value="1"/>
</dbReference>
<feature type="active site" description="Proton acceptor" evidence="1">
    <location>
        <position position="179"/>
    </location>
</feature>
<dbReference type="PANTHER" id="PTHR30244">
    <property type="entry name" value="TRANSAMINASE"/>
    <property type="match status" value="1"/>
</dbReference>
<dbReference type="Proteomes" id="UP000006437">
    <property type="component" value="Unassembled WGS sequence"/>
</dbReference>
<evidence type="ECO:0000313" key="5">
    <source>
        <dbReference type="Proteomes" id="UP000006437"/>
    </source>
</evidence>
<dbReference type="PIRSF" id="PIRSF000390">
    <property type="entry name" value="PLP_StrS"/>
    <property type="match status" value="1"/>
</dbReference>
<dbReference type="HOGENOM" id="CLU_033332_0_3_9"/>
<organism evidence="4 5">
    <name type="scientific">Peptoanaerobacter stomatis</name>
    <dbReference type="NCBI Taxonomy" id="796937"/>
    <lineage>
        <taxon>Bacteria</taxon>
        <taxon>Bacillati</taxon>
        <taxon>Bacillota</taxon>
        <taxon>Clostridia</taxon>
        <taxon>Peptostreptococcales</taxon>
        <taxon>Filifactoraceae</taxon>
        <taxon>Peptoanaerobacter</taxon>
    </lineage>
</organism>
<dbReference type="InterPro" id="IPR000653">
    <property type="entry name" value="DegT/StrS_aminotransferase"/>
</dbReference>
<gene>
    <name evidence="4" type="ORF">HMPREF9629_01743</name>
</gene>
<comment type="caution">
    <text evidence="4">The sequence shown here is derived from an EMBL/GenBank/DDBJ whole genome shotgun (WGS) entry which is preliminary data.</text>
</comment>
<reference evidence="4 5" key="1">
    <citation type="submission" date="2011-08" db="EMBL/GenBank/DDBJ databases">
        <title>The Genome Sequence of Eubacteriaceae bacterium ACC19a.</title>
        <authorList>
            <consortium name="The Broad Institute Genome Sequencing Platform"/>
            <person name="Earl A."/>
            <person name="Ward D."/>
            <person name="Feldgarden M."/>
            <person name="Gevers D."/>
            <person name="Sizova M."/>
            <person name="Hazen A."/>
            <person name="Epstein S."/>
            <person name="Young S.K."/>
            <person name="Zeng Q."/>
            <person name="Gargeya S."/>
            <person name="Fitzgerald M."/>
            <person name="Haas B."/>
            <person name="Abouelleil A."/>
            <person name="Alvarado L."/>
            <person name="Arachchi H.M."/>
            <person name="Berlin A."/>
            <person name="Brown A."/>
            <person name="Chapman S.B."/>
            <person name="Chen Z."/>
            <person name="Dunbar C."/>
            <person name="Freedman E."/>
            <person name="Gearin G."/>
            <person name="Gellesch M."/>
            <person name="Goldberg J."/>
            <person name="Griggs A."/>
            <person name="Gujja S."/>
            <person name="Heiman D."/>
            <person name="Howarth C."/>
            <person name="Larson L."/>
            <person name="Lui A."/>
            <person name="MacDonald P.J.P."/>
            <person name="Montmayeur A."/>
            <person name="Murphy C."/>
            <person name="Neiman D."/>
            <person name="Pearson M."/>
            <person name="Priest M."/>
            <person name="Roberts A."/>
            <person name="Saif S."/>
            <person name="Shea T."/>
            <person name="Shenoy N."/>
            <person name="Sisk P."/>
            <person name="Stolte C."/>
            <person name="Sykes S."/>
            <person name="Wortman J."/>
            <person name="Nusbaum C."/>
            <person name="Birren B."/>
        </authorList>
    </citation>
    <scope>NUCLEOTIDE SEQUENCE [LARGE SCALE GENOMIC DNA]</scope>
    <source>
        <strain evidence="4 5">ACC19a</strain>
    </source>
</reference>
<dbReference type="AlphaFoldDB" id="G9WZY7"/>
<dbReference type="PANTHER" id="PTHR30244:SF34">
    <property type="entry name" value="DTDP-4-AMINO-4,6-DIDEOXYGALACTOSE TRANSAMINASE"/>
    <property type="match status" value="1"/>
</dbReference>
<dbReference type="Gene3D" id="3.90.1150.10">
    <property type="entry name" value="Aspartate Aminotransferase, domain 1"/>
    <property type="match status" value="1"/>
</dbReference>
<dbReference type="InterPro" id="IPR015422">
    <property type="entry name" value="PyrdxlP-dep_Trfase_small"/>
</dbReference>
<evidence type="ECO:0000256" key="3">
    <source>
        <dbReference type="RuleBase" id="RU004508"/>
    </source>
</evidence>